<protein>
    <submittedName>
        <fullName evidence="7">D-cysteine desulfhydrase family protein</fullName>
    </submittedName>
</protein>
<comment type="caution">
    <text evidence="7">The sequence shown here is derived from an EMBL/GenBank/DDBJ whole genome shotgun (WGS) entry which is preliminary data.</text>
</comment>
<dbReference type="SUPFAM" id="SSF53686">
    <property type="entry name" value="Tryptophan synthase beta subunit-like PLP-dependent enzymes"/>
    <property type="match status" value="1"/>
</dbReference>
<dbReference type="PIRSF" id="PIRSF006278">
    <property type="entry name" value="ACCD_DCysDesulf"/>
    <property type="match status" value="1"/>
</dbReference>
<dbReference type="RefSeq" id="WP_139940955.1">
    <property type="nucleotide sequence ID" value="NZ_JBHSYP010000006.1"/>
</dbReference>
<sequence length="333" mass="34818">MTAARIGERLASFARITLGHFPTPLEYMENLSRELDGPQIWIKRDDCTGLASGGNKTRKLEFVLGEAIAGGADTILTTGGIQSNHARQTAAACARLGLRCILMLAPPPDWASSAYKNSGNICLDRLFGAEIHILPEGQSPEQALESLASDVARTGGIPFIVPLGASTPVGALGYVNCALELATQAKDLDLKVTRIVSAAGSGGTQAGLMAGIAALNKDIVCEGIDIDAARERTEQRTKSLLAGVMPLIGETAAALPTVTMRDDFAGPAYGATTPAAQESIRQVALSEGIVLDSAYTGKAMSALISGIQEGRYQKDEVIVFLHSGGFPLTFAYA</sequence>
<evidence type="ECO:0000313" key="8">
    <source>
        <dbReference type="Proteomes" id="UP000319148"/>
    </source>
</evidence>
<keyword evidence="8" id="KW-1185">Reference proteome</keyword>
<evidence type="ECO:0000256" key="1">
    <source>
        <dbReference type="ARBA" id="ARBA00001933"/>
    </source>
</evidence>
<dbReference type="PANTHER" id="PTHR43780:SF2">
    <property type="entry name" value="1-AMINOCYCLOPROPANE-1-CARBOXYLATE DEAMINASE-RELATED"/>
    <property type="match status" value="1"/>
</dbReference>
<dbReference type="Pfam" id="PF00291">
    <property type="entry name" value="PALP"/>
    <property type="match status" value="1"/>
</dbReference>
<dbReference type="OrthoDB" id="9801249at2"/>
<dbReference type="InterPro" id="IPR027278">
    <property type="entry name" value="ACCD_DCysDesulf"/>
</dbReference>
<keyword evidence="3 5" id="KW-0663">Pyridoxal phosphate</keyword>
<dbReference type="InterPro" id="IPR001926">
    <property type="entry name" value="TrpB-like_PALP"/>
</dbReference>
<feature type="modified residue" description="N6-(pyridoxal phosphate)lysine" evidence="5">
    <location>
        <position position="56"/>
    </location>
</feature>
<dbReference type="InterPro" id="IPR036052">
    <property type="entry name" value="TrpB-like_PALP_sf"/>
</dbReference>
<evidence type="ECO:0000313" key="7">
    <source>
        <dbReference type="EMBL" id="TPD59291.1"/>
    </source>
</evidence>
<evidence type="ECO:0000259" key="6">
    <source>
        <dbReference type="Pfam" id="PF00291"/>
    </source>
</evidence>
<comment type="similarity">
    <text evidence="2">Belongs to the ACC deaminase/D-cysteine desulfhydrase family.</text>
</comment>
<dbReference type="AlphaFoldDB" id="A0A501PH15"/>
<organism evidence="7 8">
    <name type="scientific">Emcibacter nanhaiensis</name>
    <dbReference type="NCBI Taxonomy" id="1505037"/>
    <lineage>
        <taxon>Bacteria</taxon>
        <taxon>Pseudomonadati</taxon>
        <taxon>Pseudomonadota</taxon>
        <taxon>Alphaproteobacteria</taxon>
        <taxon>Emcibacterales</taxon>
        <taxon>Emcibacteraceae</taxon>
        <taxon>Emcibacter</taxon>
    </lineage>
</organism>
<dbReference type="EMBL" id="VFIY01000014">
    <property type="protein sequence ID" value="TPD59291.1"/>
    <property type="molecule type" value="Genomic_DNA"/>
</dbReference>
<evidence type="ECO:0000256" key="4">
    <source>
        <dbReference type="PIRSR" id="PIRSR006278-1"/>
    </source>
</evidence>
<feature type="active site" description="Nucleophile" evidence="4">
    <location>
        <position position="83"/>
    </location>
</feature>
<dbReference type="PANTHER" id="PTHR43780">
    <property type="entry name" value="1-AMINOCYCLOPROPANE-1-CARBOXYLATE DEAMINASE-RELATED"/>
    <property type="match status" value="1"/>
</dbReference>
<gene>
    <name evidence="7" type="ORF">FIV46_10870</name>
</gene>
<evidence type="ECO:0000256" key="2">
    <source>
        <dbReference type="ARBA" id="ARBA00008639"/>
    </source>
</evidence>
<evidence type="ECO:0000256" key="5">
    <source>
        <dbReference type="PIRSR" id="PIRSR006278-2"/>
    </source>
</evidence>
<dbReference type="Gene3D" id="3.40.50.1100">
    <property type="match status" value="2"/>
</dbReference>
<proteinExistence type="inferred from homology"/>
<reference evidence="8" key="1">
    <citation type="submission" date="2019-06" db="EMBL/GenBank/DDBJ databases">
        <title>The complete genome of Emcibacter congregatus ZYLT.</title>
        <authorList>
            <person name="Zhao Z."/>
        </authorList>
    </citation>
    <scope>NUCLEOTIDE SEQUENCE [LARGE SCALE GENOMIC DNA]</scope>
    <source>
        <strain evidence="8">MCCC 1A06723</strain>
    </source>
</reference>
<name>A0A501PH15_9PROT</name>
<dbReference type="GO" id="GO:0019148">
    <property type="term" value="F:D-cysteine desulfhydrase activity"/>
    <property type="evidence" value="ECO:0007669"/>
    <property type="project" value="TreeGrafter"/>
</dbReference>
<accession>A0A501PH15</accession>
<feature type="domain" description="Tryptophan synthase beta chain-like PALP" evidence="6">
    <location>
        <begin position="16"/>
        <end position="324"/>
    </location>
</feature>
<dbReference type="Proteomes" id="UP000319148">
    <property type="component" value="Unassembled WGS sequence"/>
</dbReference>
<evidence type="ECO:0000256" key="3">
    <source>
        <dbReference type="ARBA" id="ARBA00022898"/>
    </source>
</evidence>
<comment type="cofactor">
    <cofactor evidence="1">
        <name>pyridoxal 5'-phosphate</name>
        <dbReference type="ChEBI" id="CHEBI:597326"/>
    </cofactor>
</comment>